<evidence type="ECO:0000256" key="3">
    <source>
        <dbReference type="SAM" id="Phobius"/>
    </source>
</evidence>
<evidence type="ECO:0000256" key="2">
    <source>
        <dbReference type="SAM" id="MobiDB-lite"/>
    </source>
</evidence>
<dbReference type="Proteomes" id="UP000017836">
    <property type="component" value="Unassembled WGS sequence"/>
</dbReference>
<accession>U5D579</accession>
<dbReference type="AlphaFoldDB" id="U5D579"/>
<gene>
    <name evidence="4" type="ORF">AMTR_s00037p00203830</name>
</gene>
<evidence type="ECO:0000256" key="1">
    <source>
        <dbReference type="SAM" id="Coils"/>
    </source>
</evidence>
<feature type="region of interest" description="Disordered" evidence="2">
    <location>
        <begin position="186"/>
        <end position="213"/>
    </location>
</feature>
<feature type="coiled-coil region" evidence="1">
    <location>
        <begin position="5"/>
        <end position="57"/>
    </location>
</feature>
<proteinExistence type="predicted"/>
<dbReference type="HOGENOM" id="CLU_1295936_0_0_1"/>
<protein>
    <submittedName>
        <fullName evidence="4">Uncharacterized protein</fullName>
    </submittedName>
</protein>
<name>U5D579_AMBTC</name>
<sequence length="213" mass="23778">MVEAREAAIAECDSLRDELDKATVVSDTEQDALRVELEGIRAKLEGSRAELERVRSASSSSSIIPSLPRPALRSPDLKKDIARLQGTLLIQWVCFNPFTFISSLYFLLLFFTDMIFPFVSSLQDLLRTQFHEAQEDAKDALIALSTFLLEAGNDLSRANKVSQKRQLPLITVSGTITEHRRLKRVRPRLEEQGESNGCAPTANEGKQDIGSKM</sequence>
<reference evidence="5" key="1">
    <citation type="journal article" date="2013" name="Science">
        <title>The Amborella genome and the evolution of flowering plants.</title>
        <authorList>
            <consortium name="Amborella Genome Project"/>
        </authorList>
    </citation>
    <scope>NUCLEOTIDE SEQUENCE [LARGE SCALE GENOMIC DNA]</scope>
</reference>
<keyword evidence="3" id="KW-0812">Transmembrane</keyword>
<keyword evidence="3" id="KW-1133">Transmembrane helix</keyword>
<evidence type="ECO:0000313" key="4">
    <source>
        <dbReference type="EMBL" id="ERN17390.1"/>
    </source>
</evidence>
<dbReference type="EMBL" id="KI392350">
    <property type="protein sequence ID" value="ERN17390.1"/>
    <property type="molecule type" value="Genomic_DNA"/>
</dbReference>
<evidence type="ECO:0000313" key="5">
    <source>
        <dbReference type="Proteomes" id="UP000017836"/>
    </source>
</evidence>
<organism evidence="4 5">
    <name type="scientific">Amborella trichopoda</name>
    <dbReference type="NCBI Taxonomy" id="13333"/>
    <lineage>
        <taxon>Eukaryota</taxon>
        <taxon>Viridiplantae</taxon>
        <taxon>Streptophyta</taxon>
        <taxon>Embryophyta</taxon>
        <taxon>Tracheophyta</taxon>
        <taxon>Spermatophyta</taxon>
        <taxon>Magnoliopsida</taxon>
        <taxon>Amborellales</taxon>
        <taxon>Amborellaceae</taxon>
        <taxon>Amborella</taxon>
    </lineage>
</organism>
<keyword evidence="5" id="KW-1185">Reference proteome</keyword>
<dbReference type="Gramene" id="ERN17390">
    <property type="protein sequence ID" value="ERN17390"/>
    <property type="gene ID" value="AMTR_s00037p00203830"/>
</dbReference>
<keyword evidence="3" id="KW-0472">Membrane</keyword>
<keyword evidence="1" id="KW-0175">Coiled coil</keyword>
<feature type="transmembrane region" description="Helical" evidence="3">
    <location>
        <begin position="88"/>
        <end position="111"/>
    </location>
</feature>